<keyword evidence="1" id="KW-1133">Transmembrane helix</keyword>
<dbReference type="EMBL" id="ABDC03005828">
    <property type="status" value="NOT_ANNOTATED_CDS"/>
    <property type="molecule type" value="Genomic_DNA"/>
</dbReference>
<keyword evidence="3" id="KW-1185">Reference proteome</keyword>
<reference evidence="2" key="2">
    <citation type="submission" date="2025-08" db="UniProtKB">
        <authorList>
            <consortium name="Ensembl"/>
        </authorList>
    </citation>
    <scope>IDENTIFICATION</scope>
</reference>
<reference evidence="2" key="3">
    <citation type="submission" date="2025-09" db="UniProtKB">
        <authorList>
            <consortium name="Ensembl"/>
        </authorList>
    </citation>
    <scope>IDENTIFICATION</scope>
</reference>
<dbReference type="Proteomes" id="UP000694394">
    <property type="component" value="Chromosome 5"/>
</dbReference>
<organism evidence="2 3">
    <name type="scientific">Microcebus murinus</name>
    <name type="common">Gray mouse lemur</name>
    <name type="synonym">Lemur murinus</name>
    <dbReference type="NCBI Taxonomy" id="30608"/>
    <lineage>
        <taxon>Eukaryota</taxon>
        <taxon>Metazoa</taxon>
        <taxon>Chordata</taxon>
        <taxon>Craniata</taxon>
        <taxon>Vertebrata</taxon>
        <taxon>Euteleostomi</taxon>
        <taxon>Mammalia</taxon>
        <taxon>Eutheria</taxon>
        <taxon>Euarchontoglires</taxon>
        <taxon>Primates</taxon>
        <taxon>Strepsirrhini</taxon>
        <taxon>Lemuriformes</taxon>
        <taxon>Cheirogaleidae</taxon>
        <taxon>Microcebus</taxon>
    </lineage>
</organism>
<feature type="transmembrane region" description="Helical" evidence="1">
    <location>
        <begin position="31"/>
        <end position="51"/>
    </location>
</feature>
<protein>
    <submittedName>
        <fullName evidence="2">Membrane spanning 4-domains A13</fullName>
    </submittedName>
</protein>
<accession>A0A8C5V5K7</accession>
<feature type="transmembrane region" description="Helical" evidence="1">
    <location>
        <begin position="7"/>
        <end position="25"/>
    </location>
</feature>
<evidence type="ECO:0000313" key="3">
    <source>
        <dbReference type="Proteomes" id="UP000694394"/>
    </source>
</evidence>
<evidence type="ECO:0000313" key="2">
    <source>
        <dbReference type="Ensembl" id="ENSMICP00000013762.3"/>
    </source>
</evidence>
<proteinExistence type="predicted"/>
<dbReference type="AlphaFoldDB" id="A0A8C5V5K7"/>
<dbReference type="GeneTree" id="ENSGT00390000015662"/>
<name>A0A8C5V5K7_MICMU</name>
<reference evidence="2" key="1">
    <citation type="submission" date="2016-12" db="EMBL/GenBank/DDBJ databases">
        <title>Mouse lemur reference genome and diversity panel.</title>
        <authorList>
            <person name="Harris R."/>
            <person name="Larsen P."/>
            <person name="Liu Y."/>
            <person name="Hughes D.S."/>
            <person name="Murali S."/>
            <person name="Raveendran M."/>
            <person name="Korchina V."/>
            <person name="Wang M."/>
            <person name="Jhangiani S."/>
            <person name="Bandaranaike D."/>
            <person name="Bellair M."/>
            <person name="Blankenburg K."/>
            <person name="Chao H."/>
            <person name="Dahdouli M."/>
            <person name="Dinh H."/>
            <person name="Doddapaneni H."/>
            <person name="English A."/>
            <person name="Firestine M."/>
            <person name="Gnanaolivu R."/>
            <person name="Gross S."/>
            <person name="Hernandez B."/>
            <person name="Javaid M."/>
            <person name="Jayaseelan J."/>
            <person name="Jones J."/>
            <person name="Khan Z."/>
            <person name="Kovar C."/>
            <person name="Kurapati P."/>
            <person name="Le B."/>
            <person name="Lee S."/>
            <person name="Li M."/>
            <person name="Mathew T."/>
            <person name="Narasimhan A."/>
            <person name="Ngo D."/>
            <person name="Nguyen L."/>
            <person name="Okwuonu G."/>
            <person name="Ongeri F."/>
            <person name="Osuji N."/>
            <person name="Pu L.-L."/>
            <person name="Puazo M."/>
            <person name="Quiroz J."/>
            <person name="Raj R."/>
            <person name="Rajbhandari K."/>
            <person name="Reid J.G."/>
            <person name="Santibanez J."/>
            <person name="Sexton D."/>
            <person name="Skinner E."/>
            <person name="Vee V."/>
            <person name="Weissenberger G."/>
            <person name="Wu Y."/>
            <person name="Xin Y."/>
            <person name="Han Y."/>
            <person name="Campbell C."/>
            <person name="Brown A."/>
            <person name="Sullivan B."/>
            <person name="Shelton J."/>
            <person name="Brown S."/>
            <person name="Dudchenko O."/>
            <person name="Machol I."/>
            <person name="Durand N."/>
            <person name="Shamim M."/>
            <person name="Lieberman A."/>
            <person name="Muzny D.M."/>
            <person name="Richards S."/>
            <person name="Yoder A."/>
            <person name="Worley K.C."/>
            <person name="Rogers J."/>
            <person name="Gibbs R.A."/>
        </authorList>
    </citation>
    <scope>NUCLEOTIDE SEQUENCE [LARGE SCALE GENOMIC DNA]</scope>
</reference>
<keyword evidence="1" id="KW-0472">Membrane</keyword>
<gene>
    <name evidence="2" type="primary">MS4A13</name>
</gene>
<dbReference type="Ensembl" id="ENSMICT00000015091.3">
    <property type="protein sequence ID" value="ENSMICP00000013762.3"/>
    <property type="gene ID" value="ENSMICG00000015096.3"/>
</dbReference>
<sequence>MIGIFELLMWYLLLVLYMGQVKGVFGTYEPITYKTGCALWGIFPVIGGALIVRAAKRPTRSLKLGREVSRLLLTFYPLECVIALIYSIFSCMNLGQRREDTVTSVADEVMSNY</sequence>
<evidence type="ECO:0000256" key="1">
    <source>
        <dbReference type="SAM" id="Phobius"/>
    </source>
</evidence>
<feature type="transmembrane region" description="Helical" evidence="1">
    <location>
        <begin position="71"/>
        <end position="89"/>
    </location>
</feature>
<keyword evidence="1" id="KW-0812">Transmembrane</keyword>